<dbReference type="SUPFAM" id="SSF109998">
    <property type="entry name" value="Triger factor/SurA peptide-binding domain-like"/>
    <property type="match status" value="1"/>
</dbReference>
<gene>
    <name evidence="14" type="ORF">BI364_05585</name>
</gene>
<evidence type="ECO:0000313" key="15">
    <source>
        <dbReference type="Proteomes" id="UP000095401"/>
    </source>
</evidence>
<evidence type="ECO:0000256" key="11">
    <source>
        <dbReference type="PROSITE-ProRule" id="PRU00278"/>
    </source>
</evidence>
<dbReference type="RefSeq" id="WP_070077893.1">
    <property type="nucleotide sequence ID" value="NZ_CP017415.1"/>
</dbReference>
<evidence type="ECO:0000256" key="12">
    <source>
        <dbReference type="SAM" id="Phobius"/>
    </source>
</evidence>
<keyword evidence="11" id="KW-0697">Rotamase</keyword>
<keyword evidence="6 12" id="KW-0472">Membrane</keyword>
<dbReference type="PANTHER" id="PTHR47529:SF1">
    <property type="entry name" value="PERIPLASMIC CHAPERONE PPID"/>
    <property type="match status" value="1"/>
</dbReference>
<evidence type="ECO:0000256" key="10">
    <source>
        <dbReference type="ARBA" id="ARBA00042775"/>
    </source>
</evidence>
<dbReference type="AlphaFoldDB" id="A0A1D8IM32"/>
<sequence length="632" mass="69337">MLQTIRDRASGWFAYAIVFLISVPFALWGINHYLEGGGKQVAAQVGDTTISLAAFGQAYREEQARAAQMFGGQLPPSVSDKMLKQAALQRLIQETLLTQIVDDAGYKVSNQELLKQIVSFPVFQQDGHFSKTRYTQILAEQGMVPAAFEGRLRRQLAIEQFQSGVINTGFVTQPEANDALKLDGEKRQLEMTVIPISRFLTGMKITPEAIKTYYKMHQSDYMTEEKIRVSYLRLSKNELAKGITPNAESLKQYYHDHLAKYMLPERAKAAEIVLRLPADKIGRDKARALASHILNVSKNGDDFGILARRYSLDADNAKKGGAMGVVTRAGLPPPVADALFSLKPGDISKPVEVNGKLYLLRLESLMPVQQKSYAEAAAEVRRDYVAKQASTLFEKQIQRMSELTYEHPGTLETAAKSLGLQVMHSNWFSRSGGAGVASSPKVVNAAFSKQVLKDGTNSAVVEISRGDAVVLRVSDKQAPQVKPIKAVEAGIKGELERVSAEGAAKQLAIKVRTAVASGKNLKNIAVMERLSYRALGWLGRTDAAVPAEIMKAAFQVPPPADGKPSVGFVSLNSGGYAVFAVKKIKWTDVEPTKVEALMDRKAPEAGRTEMSVLFQALEKKVKIRIYPNNLNL</sequence>
<evidence type="ECO:0000256" key="5">
    <source>
        <dbReference type="ARBA" id="ARBA00022989"/>
    </source>
</evidence>
<keyword evidence="7" id="KW-0143">Chaperone</keyword>
<keyword evidence="15" id="KW-1185">Reference proteome</keyword>
<name>A0A1D8IM32_9GAMM</name>
<dbReference type="Proteomes" id="UP000095401">
    <property type="component" value="Chromosome"/>
</dbReference>
<evidence type="ECO:0000256" key="8">
    <source>
        <dbReference type="ARBA" id="ARBA00038408"/>
    </source>
</evidence>
<evidence type="ECO:0000256" key="1">
    <source>
        <dbReference type="ARBA" id="ARBA00004382"/>
    </source>
</evidence>
<evidence type="ECO:0000256" key="6">
    <source>
        <dbReference type="ARBA" id="ARBA00023136"/>
    </source>
</evidence>
<keyword evidence="4 12" id="KW-0812">Transmembrane</keyword>
<dbReference type="Gene3D" id="3.10.50.40">
    <property type="match status" value="1"/>
</dbReference>
<dbReference type="SUPFAM" id="SSF54534">
    <property type="entry name" value="FKBP-like"/>
    <property type="match status" value="1"/>
</dbReference>
<evidence type="ECO:0000259" key="13">
    <source>
        <dbReference type="PROSITE" id="PS50198"/>
    </source>
</evidence>
<dbReference type="PROSITE" id="PS50198">
    <property type="entry name" value="PPIC_PPIASE_2"/>
    <property type="match status" value="1"/>
</dbReference>
<evidence type="ECO:0000256" key="3">
    <source>
        <dbReference type="ARBA" id="ARBA00022519"/>
    </source>
</evidence>
<dbReference type="Pfam" id="PF13624">
    <property type="entry name" value="SurA_N_3"/>
    <property type="match status" value="1"/>
</dbReference>
<dbReference type="PANTHER" id="PTHR47529">
    <property type="entry name" value="PEPTIDYL-PROLYL CIS-TRANS ISOMERASE D"/>
    <property type="match status" value="1"/>
</dbReference>
<dbReference type="KEGG" id="aprs:BI364_05585"/>
<dbReference type="InterPro" id="IPR027304">
    <property type="entry name" value="Trigger_fact/SurA_dom_sf"/>
</dbReference>
<dbReference type="InterPro" id="IPR000297">
    <property type="entry name" value="PPIase_PpiC"/>
</dbReference>
<dbReference type="InterPro" id="IPR052029">
    <property type="entry name" value="PpiD_chaperone"/>
</dbReference>
<keyword evidence="2" id="KW-1003">Cell membrane</keyword>
<keyword evidence="11" id="KW-0413">Isomerase</keyword>
<protein>
    <recommendedName>
        <fullName evidence="9">Periplasmic chaperone PpiD</fullName>
    </recommendedName>
    <alternativeName>
        <fullName evidence="10">Periplasmic folding chaperone</fullName>
    </alternativeName>
</protein>
<feature type="domain" description="PpiC" evidence="13">
    <location>
        <begin position="264"/>
        <end position="364"/>
    </location>
</feature>
<dbReference type="InterPro" id="IPR046357">
    <property type="entry name" value="PPIase_dom_sf"/>
</dbReference>
<dbReference type="GO" id="GO:0003755">
    <property type="term" value="F:peptidyl-prolyl cis-trans isomerase activity"/>
    <property type="evidence" value="ECO:0007669"/>
    <property type="project" value="UniProtKB-KW"/>
</dbReference>
<evidence type="ECO:0000313" key="14">
    <source>
        <dbReference type="EMBL" id="AOU97508.1"/>
    </source>
</evidence>
<comment type="similarity">
    <text evidence="8">Belongs to the PpiD chaperone family.</text>
</comment>
<evidence type="ECO:0000256" key="4">
    <source>
        <dbReference type="ARBA" id="ARBA00022692"/>
    </source>
</evidence>
<comment type="subcellular location">
    <subcellularLocation>
        <location evidence="1">Cell inner membrane</location>
        <topology evidence="1">Single-pass type II membrane protein</topology>
        <orientation evidence="1">Periplasmic side</orientation>
    </subcellularLocation>
</comment>
<accession>A0A1D8IM32</accession>
<evidence type="ECO:0000256" key="7">
    <source>
        <dbReference type="ARBA" id="ARBA00023186"/>
    </source>
</evidence>
<dbReference type="Gene3D" id="1.10.4030.10">
    <property type="entry name" value="Porin chaperone SurA, peptide-binding domain"/>
    <property type="match status" value="1"/>
</dbReference>
<organism evidence="14 15">
    <name type="scientific">Acidihalobacter yilgarnensis</name>
    <dbReference type="NCBI Taxonomy" id="2819280"/>
    <lineage>
        <taxon>Bacteria</taxon>
        <taxon>Pseudomonadati</taxon>
        <taxon>Pseudomonadota</taxon>
        <taxon>Gammaproteobacteria</taxon>
        <taxon>Chromatiales</taxon>
        <taxon>Ectothiorhodospiraceae</taxon>
        <taxon>Acidihalobacter</taxon>
    </lineage>
</organism>
<keyword evidence="5 12" id="KW-1133">Transmembrane helix</keyword>
<keyword evidence="3" id="KW-0997">Cell inner membrane</keyword>
<dbReference type="GO" id="GO:0005886">
    <property type="term" value="C:plasma membrane"/>
    <property type="evidence" value="ECO:0007669"/>
    <property type="project" value="UniProtKB-SubCell"/>
</dbReference>
<dbReference type="EMBL" id="CP017415">
    <property type="protein sequence ID" value="AOU97508.1"/>
    <property type="molecule type" value="Genomic_DNA"/>
</dbReference>
<feature type="transmembrane region" description="Helical" evidence="12">
    <location>
        <begin position="12"/>
        <end position="30"/>
    </location>
</feature>
<proteinExistence type="inferred from homology"/>
<evidence type="ECO:0000256" key="2">
    <source>
        <dbReference type="ARBA" id="ARBA00022475"/>
    </source>
</evidence>
<reference evidence="15" key="1">
    <citation type="submission" date="2016-09" db="EMBL/GenBank/DDBJ databases">
        <title>Acidihalobacter prosperus F5.</title>
        <authorList>
            <person name="Khaleque H.N."/>
            <person name="Ramsay J.P."/>
            <person name="Kaksonen A.H."/>
            <person name="Boxall N.J."/>
            <person name="Watkin E.L.J."/>
        </authorList>
    </citation>
    <scope>NUCLEOTIDE SEQUENCE [LARGE SCALE GENOMIC DNA]</scope>
    <source>
        <strain evidence="15">F5</strain>
    </source>
</reference>
<evidence type="ECO:0000256" key="9">
    <source>
        <dbReference type="ARBA" id="ARBA00040743"/>
    </source>
</evidence>
<dbReference type="Pfam" id="PF13145">
    <property type="entry name" value="Rotamase_2"/>
    <property type="match status" value="1"/>
</dbReference>